<evidence type="ECO:0000256" key="1">
    <source>
        <dbReference type="SAM" id="SignalP"/>
    </source>
</evidence>
<dbReference type="EMBL" id="GFPF01008837">
    <property type="protein sequence ID" value="MAA19983.1"/>
    <property type="molecule type" value="Transcribed_RNA"/>
</dbReference>
<proteinExistence type="predicted"/>
<keyword evidence="1" id="KW-0732">Signal</keyword>
<accession>A0A224Z069</accession>
<feature type="chain" id="PRO_5012240095" description="Secreted protein" evidence="1">
    <location>
        <begin position="22"/>
        <end position="92"/>
    </location>
</feature>
<evidence type="ECO:0000313" key="2">
    <source>
        <dbReference type="EMBL" id="MAA19983.1"/>
    </source>
</evidence>
<name>A0A224Z069_9ACAR</name>
<reference evidence="2" key="1">
    <citation type="journal article" date="2017" name="Parasit. Vectors">
        <title>Sialotranscriptomics of Rhipicephalus zambeziensis reveals intricate expression profiles of secretory proteins and suggests tight temporal transcriptional regulation during blood-feeding.</title>
        <authorList>
            <person name="de Castro M.H."/>
            <person name="de Klerk D."/>
            <person name="Pienaar R."/>
            <person name="Rees D.J.G."/>
            <person name="Mans B.J."/>
        </authorList>
    </citation>
    <scope>NUCLEOTIDE SEQUENCE</scope>
    <source>
        <tissue evidence="2">Salivary glands</tissue>
    </source>
</reference>
<organism evidence="2">
    <name type="scientific">Rhipicephalus zambeziensis</name>
    <dbReference type="NCBI Taxonomy" id="60191"/>
    <lineage>
        <taxon>Eukaryota</taxon>
        <taxon>Metazoa</taxon>
        <taxon>Ecdysozoa</taxon>
        <taxon>Arthropoda</taxon>
        <taxon>Chelicerata</taxon>
        <taxon>Arachnida</taxon>
        <taxon>Acari</taxon>
        <taxon>Parasitiformes</taxon>
        <taxon>Ixodida</taxon>
        <taxon>Ixodoidea</taxon>
        <taxon>Ixodidae</taxon>
        <taxon>Rhipicephalinae</taxon>
        <taxon>Rhipicephalus</taxon>
        <taxon>Rhipicephalus</taxon>
    </lineage>
</organism>
<dbReference type="AlphaFoldDB" id="A0A224Z069"/>
<protein>
    <recommendedName>
        <fullName evidence="3">Secreted protein</fullName>
    </recommendedName>
</protein>
<feature type="signal peptide" evidence="1">
    <location>
        <begin position="1"/>
        <end position="21"/>
    </location>
</feature>
<evidence type="ECO:0008006" key="3">
    <source>
        <dbReference type="Google" id="ProtNLM"/>
    </source>
</evidence>
<sequence length="92" mass="10469">MLKPTASILLLSICLTFRVDHFDIVGSLRSWNSRVAAVLVRPLIFGSFRLKLHYVFSVDNTPLFEEVMVTVICTVLNQDVHVIFPEAFAHPR</sequence>